<keyword evidence="5" id="KW-1185">Reference proteome</keyword>
<comment type="caution">
    <text evidence="4">The sequence shown here is derived from an EMBL/GenBank/DDBJ whole genome shotgun (WGS) entry which is preliminary data.</text>
</comment>
<protein>
    <recommendedName>
        <fullName evidence="3">VWFA domain-containing protein</fullName>
    </recommendedName>
</protein>
<dbReference type="SUPFAM" id="SSF53300">
    <property type="entry name" value="vWA-like"/>
    <property type="match status" value="1"/>
</dbReference>
<dbReference type="InterPro" id="IPR052989">
    <property type="entry name" value="Mg-chelatase_DI-like"/>
</dbReference>
<dbReference type="PROSITE" id="PS50234">
    <property type="entry name" value="VWFA"/>
    <property type="match status" value="1"/>
</dbReference>
<feature type="compositionally biased region" description="Acidic residues" evidence="2">
    <location>
        <begin position="339"/>
        <end position="355"/>
    </location>
</feature>
<proteinExistence type="inferred from homology"/>
<evidence type="ECO:0000313" key="4">
    <source>
        <dbReference type="EMBL" id="EHG23565.1"/>
    </source>
</evidence>
<evidence type="ECO:0000313" key="5">
    <source>
        <dbReference type="Proteomes" id="UP000003175"/>
    </source>
</evidence>
<dbReference type="Gene3D" id="3.40.50.410">
    <property type="entry name" value="von Willebrand factor, type A domain"/>
    <property type="match status" value="1"/>
</dbReference>
<dbReference type="Gene3D" id="1.10.8.80">
    <property type="entry name" value="Magnesium chelatase subunit I, C-Terminal domain"/>
    <property type="match status" value="1"/>
</dbReference>
<dbReference type="Gene3D" id="3.40.50.300">
    <property type="entry name" value="P-loop containing nucleotide triphosphate hydrolases"/>
    <property type="match status" value="1"/>
</dbReference>
<dbReference type="Pfam" id="PF13519">
    <property type="entry name" value="VWA_2"/>
    <property type="match status" value="1"/>
</dbReference>
<dbReference type="InterPro" id="IPR027417">
    <property type="entry name" value="P-loop_NTPase"/>
</dbReference>
<evidence type="ECO:0000259" key="3">
    <source>
        <dbReference type="PROSITE" id="PS50234"/>
    </source>
</evidence>
<dbReference type="Proteomes" id="UP000003175">
    <property type="component" value="Unassembled WGS sequence"/>
</dbReference>
<evidence type="ECO:0000256" key="1">
    <source>
        <dbReference type="ARBA" id="ARBA00005799"/>
    </source>
</evidence>
<dbReference type="InterPro" id="IPR002035">
    <property type="entry name" value="VWF_A"/>
</dbReference>
<dbReference type="SMART" id="SM00327">
    <property type="entry name" value="VWA"/>
    <property type="match status" value="1"/>
</dbReference>
<reference evidence="4 5" key="1">
    <citation type="submission" date="2011-08" db="EMBL/GenBank/DDBJ databases">
        <title>The Genome Sequence of Selenomonas noxia F0398.</title>
        <authorList>
            <consortium name="The Broad Institute Genome Sequencing Platform"/>
            <person name="Earl A."/>
            <person name="Ward D."/>
            <person name="Feldgarden M."/>
            <person name="Gevers D."/>
            <person name="Izard J."/>
            <person name="Ganesan A."/>
            <person name="Blanton J.M."/>
            <person name="Baranova O.V."/>
            <person name="Tanner A.C."/>
            <person name="Dewhirst F.E."/>
            <person name="Young S.K."/>
            <person name="Zeng Q."/>
            <person name="Gargeya S."/>
            <person name="Fitzgerald M."/>
            <person name="Haas B."/>
            <person name="Abouelleil A."/>
            <person name="Alvarado L."/>
            <person name="Arachchi H.M."/>
            <person name="Berlin A."/>
            <person name="Brown A."/>
            <person name="Chapman S.B."/>
            <person name="Chen Z."/>
            <person name="Dunbar C."/>
            <person name="Freedman E."/>
            <person name="Gearin G."/>
            <person name="Gellesch M."/>
            <person name="Goldberg J."/>
            <person name="Griggs A."/>
            <person name="Gujja S."/>
            <person name="Heiman D."/>
            <person name="Howarth C."/>
            <person name="Larson L."/>
            <person name="Lui A."/>
            <person name="MacDonald P.J.P."/>
            <person name="Montmayeur A."/>
            <person name="Murphy C."/>
            <person name="Neiman D."/>
            <person name="Pearson M."/>
            <person name="Priest M."/>
            <person name="Roberts A."/>
            <person name="Saif S."/>
            <person name="Shea T."/>
            <person name="Shenoy N."/>
            <person name="Sisk P."/>
            <person name="Stolte C."/>
            <person name="Sykes S."/>
            <person name="Wortman J."/>
            <person name="Nusbaum C."/>
            <person name="Birren B."/>
        </authorList>
    </citation>
    <scope>NUCLEOTIDE SEQUENCE [LARGE SCALE GENOMIC DNA]</scope>
    <source>
        <strain evidence="4 5">F0398</strain>
    </source>
</reference>
<dbReference type="PANTHER" id="PTHR35023">
    <property type="entry name" value="CHELATASE-RELATED"/>
    <property type="match status" value="1"/>
</dbReference>
<comment type="similarity">
    <text evidence="1">Belongs to the Mg-chelatase subunits D/I family.</text>
</comment>
<feature type="region of interest" description="Disordered" evidence="2">
    <location>
        <begin position="281"/>
        <end position="358"/>
    </location>
</feature>
<dbReference type="Pfam" id="PF17863">
    <property type="entry name" value="AAA_lid_2"/>
    <property type="match status" value="1"/>
</dbReference>
<dbReference type="CDD" id="cd01451">
    <property type="entry name" value="vWA_Magnesium_chelatase"/>
    <property type="match status" value="1"/>
</dbReference>
<dbReference type="SUPFAM" id="SSF52540">
    <property type="entry name" value="P-loop containing nucleoside triphosphate hydrolases"/>
    <property type="match status" value="1"/>
</dbReference>
<gene>
    <name evidence="4" type="ORF">HMPREF9432_01841</name>
</gene>
<evidence type="ECO:0000256" key="2">
    <source>
        <dbReference type="SAM" id="MobiDB-lite"/>
    </source>
</evidence>
<dbReference type="InterPro" id="IPR041702">
    <property type="entry name" value="BchD/ChlD_VWA"/>
</dbReference>
<organism evidence="4 5">
    <name type="scientific">Selenomonas noxia F0398</name>
    <dbReference type="NCBI Taxonomy" id="702437"/>
    <lineage>
        <taxon>Bacteria</taxon>
        <taxon>Bacillati</taxon>
        <taxon>Bacillota</taxon>
        <taxon>Negativicutes</taxon>
        <taxon>Selenomonadales</taxon>
        <taxon>Selenomonadaceae</taxon>
        <taxon>Selenomonas</taxon>
    </lineage>
</organism>
<dbReference type="CDD" id="cd00009">
    <property type="entry name" value="AAA"/>
    <property type="match status" value="1"/>
</dbReference>
<feature type="domain" description="VWFA" evidence="3">
    <location>
        <begin position="452"/>
        <end position="632"/>
    </location>
</feature>
<name>A0ABP2MQF3_9FIRM</name>
<sequence>MDTPRYPLTAVVGQEHARRALSIALINPRAGGLLISGTRGMAKSVLVRAAAPFTPAGKITELPLGASEDMIFGTIDMETALQKGERRLRHGLLHRARNTFLYMDEVNLLREDILSTVLKCAGDGSFRLERDGLSFIEEVSYTPVGTMDPAEGTLRPALLDSFGMFVTMEEEGDAAQRSEIAARVLAYERDPASFRASYAEQEEAFGAMISRARALLPRVEVPSAILRFAAACAARACCVGNHAEIYLIEAACATAALAGRSFVMPADVEEAAEFVLVHRMSHPQEEQQPPPDAGNAPEQGGNDMPDEPQEAPPPQDDGGAESPHESPSENESQNAPQDGADDPSPLEEAHADEDDRVAAPLENVMARLSLLSMTMRAQGRKSGKRDIVQTHTADGRCLRTELPHSGARLDLALSATLRAAAPYQRARQGTQTVVIRSEDVRVWVRAKRSAANILFLVDASGSMGARERMRMVKGAILALLQEAYQKRDRVGLIAFRRDRAETLLPMTRSVELAEKQLRGLPTGGRTPLAEGLACALQTLRELERRGSEKTVLVLITDGRTNNTARDGDHGVQRALRAAEEIAGTQALTLVLDTERGVPRVGAAPEIARRMEARYYTLEQLSAEGVLEIVRASRSMQM</sequence>
<accession>A0ABP2MQF3</accession>
<dbReference type="RefSeq" id="WP_006697024.1">
    <property type="nucleotide sequence ID" value="NZ_JH376861.1"/>
</dbReference>
<dbReference type="InterPro" id="IPR041628">
    <property type="entry name" value="ChlI/MoxR_AAA_lid"/>
</dbReference>
<dbReference type="EMBL" id="ADGH01000018">
    <property type="protein sequence ID" value="EHG23565.1"/>
    <property type="molecule type" value="Genomic_DNA"/>
</dbReference>
<dbReference type="InterPro" id="IPR036465">
    <property type="entry name" value="vWFA_dom_sf"/>
</dbReference>
<dbReference type="PANTHER" id="PTHR35023:SF1">
    <property type="entry name" value="MG-PROTOPORPHYRIN IX CHELATASE"/>
    <property type="match status" value="1"/>
</dbReference>